<dbReference type="Proteomes" id="UP000256562">
    <property type="component" value="Unassembled WGS sequence"/>
</dbReference>
<name>A0A2K3ZFN6_9STAP</name>
<dbReference type="AlphaFoldDB" id="A0A2K3ZFN6"/>
<evidence type="ECO:0000313" key="2">
    <source>
        <dbReference type="EMBL" id="MBH9581912.1"/>
    </source>
</evidence>
<evidence type="ECO:0000313" key="4">
    <source>
        <dbReference type="EMBL" id="REI25265.1"/>
    </source>
</evidence>
<dbReference type="Proteomes" id="UP000256337">
    <property type="component" value="Unassembled WGS sequence"/>
</dbReference>
<proteinExistence type="predicted"/>
<feature type="transmembrane region" description="Helical" evidence="1">
    <location>
        <begin position="74"/>
        <end position="92"/>
    </location>
</feature>
<dbReference type="Pfam" id="PF04304">
    <property type="entry name" value="DUF454"/>
    <property type="match status" value="1"/>
</dbReference>
<keyword evidence="7" id="KW-1185">Reference proteome</keyword>
<dbReference type="EMBL" id="JAEDAQ010000022">
    <property type="protein sequence ID" value="MBH9581912.1"/>
    <property type="molecule type" value="Genomic_DNA"/>
</dbReference>
<protein>
    <submittedName>
        <fullName evidence="3">DUF454 domain-containing protein</fullName>
    </submittedName>
    <submittedName>
        <fullName evidence="2">YbaN family protein</fullName>
    </submittedName>
</protein>
<dbReference type="GO" id="GO:0005886">
    <property type="term" value="C:plasma membrane"/>
    <property type="evidence" value="ECO:0007669"/>
    <property type="project" value="TreeGrafter"/>
</dbReference>
<reference evidence="5 6" key="1">
    <citation type="journal article" date="2018" name="Vet. Microbiol.">
        <title>Characterisation of Staphylococcus felis isolated from cats using whole genome sequencing.</title>
        <authorList>
            <person name="Worthing K."/>
            <person name="Pang S."/>
            <person name="Trott D.J."/>
            <person name="Abraham S."/>
            <person name="Coombs G.W."/>
            <person name="Jordan D."/>
            <person name="McIntyre L."/>
            <person name="Davies M.R."/>
            <person name="Norris J."/>
        </authorList>
    </citation>
    <scope>NUCLEOTIDE SEQUENCE [LARGE SCALE GENOMIC DNA]</scope>
    <source>
        <strain evidence="4 5">F25</strain>
        <strain evidence="3 6">F9</strain>
    </source>
</reference>
<dbReference type="EMBL" id="QKYD01000014">
    <property type="protein sequence ID" value="REI25265.1"/>
    <property type="molecule type" value="Genomic_DNA"/>
</dbReference>
<accession>A0A2K3ZFN6</accession>
<evidence type="ECO:0000256" key="1">
    <source>
        <dbReference type="SAM" id="Phobius"/>
    </source>
</evidence>
<dbReference type="PANTHER" id="PTHR35813:SF1">
    <property type="entry name" value="INNER MEMBRANE PROTEIN YBAN"/>
    <property type="match status" value="1"/>
</dbReference>
<dbReference type="PIRSF" id="PIRSF016789">
    <property type="entry name" value="DUF454"/>
    <property type="match status" value="1"/>
</dbReference>
<sequence length="131" mass="15024">MKPLLITIGILFSGLGFLGVILPLLPTTPFLLVAVICFSKSSDRFHDWLVQTKMYRTYVESFRKYRGYSMPEKIKLLVSLVIVVGFSIIMISNTYIRIGLSVMLIMQTIILFTVVKTLPRSYRETNILNKE</sequence>
<dbReference type="Proteomes" id="UP000597038">
    <property type="component" value="Unassembled WGS sequence"/>
</dbReference>
<dbReference type="PANTHER" id="PTHR35813">
    <property type="entry name" value="INNER MEMBRANE PROTEIN YBAN"/>
    <property type="match status" value="1"/>
</dbReference>
<reference evidence="2 7" key="2">
    <citation type="submission" date="2020-12" db="EMBL/GenBank/DDBJ databases">
        <title>Genomic analysis of Staphylococcus felis from a cat with skin infection.</title>
        <authorList>
            <person name="Aslantas O."/>
            <person name="Keskin O."/>
            <person name="Buyukaltay K."/>
            <person name="Gullu Yucetepe A."/>
        </authorList>
    </citation>
    <scope>NUCLEOTIDE SEQUENCE [LARGE SCALE GENOMIC DNA]</scope>
    <source>
        <strain evidence="2 7">HARRANVET</strain>
    </source>
</reference>
<evidence type="ECO:0000313" key="7">
    <source>
        <dbReference type="Proteomes" id="UP000597038"/>
    </source>
</evidence>
<comment type="caution">
    <text evidence="3">The sequence shown here is derived from an EMBL/GenBank/DDBJ whole genome shotgun (WGS) entry which is preliminary data.</text>
</comment>
<feature type="transmembrane region" description="Helical" evidence="1">
    <location>
        <begin position="98"/>
        <end position="115"/>
    </location>
</feature>
<evidence type="ECO:0000313" key="3">
    <source>
        <dbReference type="EMBL" id="REH89196.1"/>
    </source>
</evidence>
<evidence type="ECO:0000313" key="5">
    <source>
        <dbReference type="Proteomes" id="UP000256337"/>
    </source>
</evidence>
<dbReference type="RefSeq" id="WP_103208531.1">
    <property type="nucleotide sequence ID" value="NZ_CAJUZQ010000012.1"/>
</dbReference>
<dbReference type="KEGG" id="sfq:C7J90_04410"/>
<evidence type="ECO:0000313" key="6">
    <source>
        <dbReference type="Proteomes" id="UP000256562"/>
    </source>
</evidence>
<keyword evidence="1" id="KW-1133">Transmembrane helix</keyword>
<gene>
    <name evidence="4" type="ORF">DOS76_00500</name>
    <name evidence="3" type="ORF">DOS83_13610</name>
    <name evidence="2" type="ORF">I9026_11065</name>
</gene>
<keyword evidence="1" id="KW-0472">Membrane</keyword>
<dbReference type="InterPro" id="IPR007401">
    <property type="entry name" value="DUF454"/>
</dbReference>
<keyword evidence="1" id="KW-0812">Transmembrane</keyword>
<dbReference type="OrthoDB" id="345900at2"/>
<feature type="transmembrane region" description="Helical" evidence="1">
    <location>
        <begin position="6"/>
        <end position="38"/>
    </location>
</feature>
<organism evidence="3 6">
    <name type="scientific">Staphylococcus felis</name>
    <dbReference type="NCBI Taxonomy" id="46127"/>
    <lineage>
        <taxon>Bacteria</taxon>
        <taxon>Bacillati</taxon>
        <taxon>Bacillota</taxon>
        <taxon>Bacilli</taxon>
        <taxon>Bacillales</taxon>
        <taxon>Staphylococcaceae</taxon>
        <taxon>Staphylococcus</taxon>
    </lineage>
</organism>
<dbReference type="GeneID" id="48057457"/>
<dbReference type="EMBL" id="QKXQ01000701">
    <property type="protein sequence ID" value="REH89196.1"/>
    <property type="molecule type" value="Genomic_DNA"/>
</dbReference>